<dbReference type="RefSeq" id="WP_289503173.1">
    <property type="nucleotide sequence ID" value="NZ_CP116805.1"/>
</dbReference>
<name>A0AAE9XN24_9PROT</name>
<dbReference type="EMBL" id="CP116805">
    <property type="protein sequence ID" value="WCL53659.1"/>
    <property type="molecule type" value="Genomic_DNA"/>
</dbReference>
<accession>A0AAE9XN24</accession>
<dbReference type="AlphaFoldDB" id="A0AAE9XN24"/>
<reference evidence="2" key="1">
    <citation type="submission" date="2023-01" db="EMBL/GenBank/DDBJ databases">
        <title>The genome sequence of Kordiimonadaceae bacterium 6D33.</title>
        <authorList>
            <person name="Liu Y."/>
        </authorList>
    </citation>
    <scope>NUCLEOTIDE SEQUENCE</scope>
    <source>
        <strain evidence="2">6D33</strain>
    </source>
</reference>
<feature type="transmembrane region" description="Helical" evidence="1">
    <location>
        <begin position="111"/>
        <end position="132"/>
    </location>
</feature>
<proteinExistence type="predicted"/>
<dbReference type="SUPFAM" id="SSF53649">
    <property type="entry name" value="Alkaline phosphatase-like"/>
    <property type="match status" value="1"/>
</dbReference>
<dbReference type="KEGG" id="gso:PH603_14055"/>
<evidence type="ECO:0000313" key="3">
    <source>
        <dbReference type="Proteomes" id="UP001217500"/>
    </source>
</evidence>
<feature type="transmembrane region" description="Helical" evidence="1">
    <location>
        <begin position="47"/>
        <end position="62"/>
    </location>
</feature>
<evidence type="ECO:0000313" key="2">
    <source>
        <dbReference type="EMBL" id="WCL53659.1"/>
    </source>
</evidence>
<evidence type="ECO:0008006" key="4">
    <source>
        <dbReference type="Google" id="ProtNLM"/>
    </source>
</evidence>
<dbReference type="Proteomes" id="UP001217500">
    <property type="component" value="Chromosome"/>
</dbReference>
<gene>
    <name evidence="2" type="ORF">PH603_14055</name>
</gene>
<evidence type="ECO:0000256" key="1">
    <source>
        <dbReference type="SAM" id="Phobius"/>
    </source>
</evidence>
<feature type="transmembrane region" description="Helical" evidence="1">
    <location>
        <begin position="21"/>
        <end position="41"/>
    </location>
</feature>
<protein>
    <recommendedName>
        <fullName evidence="4">Sulfatase N-terminal domain-containing protein</fullName>
    </recommendedName>
</protein>
<sequence>MAETQEQSETGIDGRRPVSNLTYMLASILICNLPFIGFYIIGSAPRLPFILAYTVLAILVGVRPRILYLLAFWAMLIYDLLTTAAGVFYFSVEEIAAAAKFLPMLSPSEGFAFYLPFVAILVCGTLATLGALRYRPANPVRLILPFIGLTLAVGAVEHLNVALSGYHLGKAMGQDKPFESAVNASGLEARVEALPKGRKALLVMVESYGLYLDPAIRAQIAAPLHAPALQERFSIREGTTTFLGHTTDAEMRELCGTWAGYRDIGAPDSLPIGPCLPQRLAGAGIETVAIHGFWSAMFNRADWFPKIGIGRSIFYEQMKGLGLEECRGVFIGPCDPEMLDSSVVDELTSGDTKLVYFLTLTSHLPFVATDRYDTPFPCGTDTSPITDYQACKQANYLHSFFVHLAGTLARDDLPVDTILLVGDHVPPFLKRDARALFDPGVVPWVAYDRHAEKSAN</sequence>
<keyword evidence="1" id="KW-1133">Transmembrane helix</keyword>
<keyword evidence="3" id="KW-1185">Reference proteome</keyword>
<keyword evidence="1" id="KW-0812">Transmembrane</keyword>
<feature type="transmembrane region" description="Helical" evidence="1">
    <location>
        <begin position="69"/>
        <end position="91"/>
    </location>
</feature>
<organism evidence="2 3">
    <name type="scientific">Gimibacter soli</name>
    <dbReference type="NCBI Taxonomy" id="3024400"/>
    <lineage>
        <taxon>Bacteria</taxon>
        <taxon>Pseudomonadati</taxon>
        <taxon>Pseudomonadota</taxon>
        <taxon>Alphaproteobacteria</taxon>
        <taxon>Kordiimonadales</taxon>
        <taxon>Temperatibacteraceae</taxon>
        <taxon>Gimibacter</taxon>
    </lineage>
</organism>
<dbReference type="Gene3D" id="3.40.720.10">
    <property type="entry name" value="Alkaline Phosphatase, subunit A"/>
    <property type="match status" value="1"/>
</dbReference>
<feature type="transmembrane region" description="Helical" evidence="1">
    <location>
        <begin position="144"/>
        <end position="168"/>
    </location>
</feature>
<dbReference type="InterPro" id="IPR017850">
    <property type="entry name" value="Alkaline_phosphatase_core_sf"/>
</dbReference>
<keyword evidence="1" id="KW-0472">Membrane</keyword>